<dbReference type="EMBL" id="CATQJL010000316">
    <property type="protein sequence ID" value="CAJ0606883.1"/>
    <property type="molecule type" value="Genomic_DNA"/>
</dbReference>
<sequence length="315" mass="35906">MLFHLLFFYIARQVSMAPAVNSLDTKELSEKVKAMVMQELRLHKAQPVLEGTQDIARIRDKIGESIQTSTPNGVCVLNNSTEIFNCFTYPIDPRAQSVTAKFTMSLRRNLGPISITVTLFEVIGWHGELRKLGRATLEQNEIARIRSLRIEVIHSAKSWFNKGSTAKKLLEHNVKVDILVDSKPVSYFKYFLGPPELDLAYYDDPLWNRCDPQLECCLMPHYVNFTEIGWSKYILYPAGFYANYCIGPKDMFCPHEDPAVEGLLSTVRMQSELPSENHPCVPRKLAPLNILYSIGPNHYMKLRLDDVRALSCSCD</sequence>
<dbReference type="AlphaFoldDB" id="A0AA36HAB6"/>
<dbReference type="PANTHER" id="PTHR11848">
    <property type="entry name" value="TGF-BETA FAMILY"/>
    <property type="match status" value="1"/>
</dbReference>
<dbReference type="PROSITE" id="PS51362">
    <property type="entry name" value="TGF_BETA_2"/>
    <property type="match status" value="1"/>
</dbReference>
<feature type="chain" id="PRO_5041384413" description="TGF-beta family profile domain-containing protein" evidence="5">
    <location>
        <begin position="17"/>
        <end position="315"/>
    </location>
</feature>
<evidence type="ECO:0000313" key="7">
    <source>
        <dbReference type="EMBL" id="CAJ0606883.1"/>
    </source>
</evidence>
<dbReference type="InterPro" id="IPR015615">
    <property type="entry name" value="TGF-beta-rel"/>
</dbReference>
<dbReference type="Pfam" id="PF00019">
    <property type="entry name" value="TGF_beta"/>
    <property type="match status" value="1"/>
</dbReference>
<dbReference type="Gene3D" id="2.10.90.10">
    <property type="entry name" value="Cystine-knot cytokines"/>
    <property type="match status" value="1"/>
</dbReference>
<reference evidence="7" key="1">
    <citation type="submission" date="2023-07" db="EMBL/GenBank/DDBJ databases">
        <authorList>
            <consortium name="CYATHOMIX"/>
        </authorList>
    </citation>
    <scope>NUCLEOTIDE SEQUENCE</scope>
    <source>
        <strain evidence="7">N/A</strain>
    </source>
</reference>
<evidence type="ECO:0000313" key="8">
    <source>
        <dbReference type="Proteomes" id="UP001176961"/>
    </source>
</evidence>
<dbReference type="GO" id="GO:0008083">
    <property type="term" value="F:growth factor activity"/>
    <property type="evidence" value="ECO:0007669"/>
    <property type="project" value="UniProtKB-KW"/>
</dbReference>
<name>A0AA36HAB6_CYLNA</name>
<evidence type="ECO:0000256" key="1">
    <source>
        <dbReference type="ARBA" id="ARBA00004613"/>
    </source>
</evidence>
<keyword evidence="5" id="KW-0732">Signal</keyword>
<evidence type="ECO:0000256" key="2">
    <source>
        <dbReference type="ARBA" id="ARBA00006656"/>
    </source>
</evidence>
<gene>
    <name evidence="7" type="ORF">CYNAS_LOCUS18866</name>
</gene>
<dbReference type="InterPro" id="IPR029034">
    <property type="entry name" value="Cystine-knot_cytokine"/>
</dbReference>
<comment type="subcellular location">
    <subcellularLocation>
        <location evidence="1">Secreted</location>
    </subcellularLocation>
</comment>
<comment type="caution">
    <text evidence="7">The sequence shown here is derived from an EMBL/GenBank/DDBJ whole genome shotgun (WGS) entry which is preliminary data.</text>
</comment>
<protein>
    <recommendedName>
        <fullName evidence="6">TGF-beta family profile domain-containing protein</fullName>
    </recommendedName>
</protein>
<dbReference type="SUPFAM" id="SSF57501">
    <property type="entry name" value="Cystine-knot cytokines"/>
    <property type="match status" value="1"/>
</dbReference>
<feature type="signal peptide" evidence="5">
    <location>
        <begin position="1"/>
        <end position="16"/>
    </location>
</feature>
<evidence type="ECO:0000256" key="5">
    <source>
        <dbReference type="SAM" id="SignalP"/>
    </source>
</evidence>
<dbReference type="InterPro" id="IPR001839">
    <property type="entry name" value="TGF-b_C"/>
</dbReference>
<proteinExistence type="inferred from homology"/>
<keyword evidence="4" id="KW-0339">Growth factor</keyword>
<feature type="domain" description="TGF-beta family profile" evidence="6">
    <location>
        <begin position="204"/>
        <end position="315"/>
    </location>
</feature>
<keyword evidence="3" id="KW-0964">Secreted</keyword>
<comment type="similarity">
    <text evidence="2 4">Belongs to the TGF-beta family.</text>
</comment>
<dbReference type="Proteomes" id="UP001176961">
    <property type="component" value="Unassembled WGS sequence"/>
</dbReference>
<dbReference type="GO" id="GO:0005125">
    <property type="term" value="F:cytokine activity"/>
    <property type="evidence" value="ECO:0007669"/>
    <property type="project" value="TreeGrafter"/>
</dbReference>
<organism evidence="7 8">
    <name type="scientific">Cylicocyclus nassatus</name>
    <name type="common">Nematode worm</name>
    <dbReference type="NCBI Taxonomy" id="53992"/>
    <lineage>
        <taxon>Eukaryota</taxon>
        <taxon>Metazoa</taxon>
        <taxon>Ecdysozoa</taxon>
        <taxon>Nematoda</taxon>
        <taxon>Chromadorea</taxon>
        <taxon>Rhabditida</taxon>
        <taxon>Rhabditina</taxon>
        <taxon>Rhabditomorpha</taxon>
        <taxon>Strongyloidea</taxon>
        <taxon>Strongylidae</taxon>
        <taxon>Cylicocyclus</taxon>
    </lineage>
</organism>
<evidence type="ECO:0000259" key="6">
    <source>
        <dbReference type="PROSITE" id="PS51362"/>
    </source>
</evidence>
<evidence type="ECO:0000256" key="3">
    <source>
        <dbReference type="ARBA" id="ARBA00022525"/>
    </source>
</evidence>
<dbReference type="SMART" id="SM00204">
    <property type="entry name" value="TGFB"/>
    <property type="match status" value="1"/>
</dbReference>
<evidence type="ECO:0000256" key="4">
    <source>
        <dbReference type="RuleBase" id="RU000354"/>
    </source>
</evidence>
<keyword evidence="8" id="KW-1185">Reference proteome</keyword>
<accession>A0AA36HAB6</accession>
<dbReference type="GO" id="GO:0005615">
    <property type="term" value="C:extracellular space"/>
    <property type="evidence" value="ECO:0007669"/>
    <property type="project" value="TreeGrafter"/>
</dbReference>